<dbReference type="AlphaFoldDB" id="A0A6I9R4A5"/>
<accession>A0A6I9R4A5</accession>
<evidence type="ECO:0000256" key="1">
    <source>
        <dbReference type="RuleBase" id="RU365010"/>
    </source>
</evidence>
<dbReference type="PANTHER" id="PTHR11886:SF78">
    <property type="entry name" value="DYNEIN LIGHT CHAIN"/>
    <property type="match status" value="1"/>
</dbReference>
<proteinExistence type="inferred from homology"/>
<evidence type="ECO:0000313" key="3">
    <source>
        <dbReference type="RefSeq" id="XP_010920350.1"/>
    </source>
</evidence>
<comment type="subcellular location">
    <subcellularLocation>
        <location evidence="1">Cytoplasm</location>
        <location evidence="1">Cytoskeleton</location>
    </subcellularLocation>
</comment>
<comment type="similarity">
    <text evidence="1">Belongs to the dynein light chain family.</text>
</comment>
<dbReference type="InterPro" id="IPR037177">
    <property type="entry name" value="DLC_sf"/>
</dbReference>
<organism evidence="2 3">
    <name type="scientific">Elaeis guineensis var. tenera</name>
    <name type="common">Oil palm</name>
    <dbReference type="NCBI Taxonomy" id="51953"/>
    <lineage>
        <taxon>Eukaryota</taxon>
        <taxon>Viridiplantae</taxon>
        <taxon>Streptophyta</taxon>
        <taxon>Embryophyta</taxon>
        <taxon>Tracheophyta</taxon>
        <taxon>Spermatophyta</taxon>
        <taxon>Magnoliopsida</taxon>
        <taxon>Liliopsida</taxon>
        <taxon>Arecaceae</taxon>
        <taxon>Arecoideae</taxon>
        <taxon>Cocoseae</taxon>
        <taxon>Elaeidinae</taxon>
        <taxon>Elaeis</taxon>
    </lineage>
</organism>
<dbReference type="Pfam" id="PF01221">
    <property type="entry name" value="Dynein_light"/>
    <property type="match status" value="1"/>
</dbReference>
<dbReference type="SMART" id="SM01375">
    <property type="entry name" value="Dynein_light"/>
    <property type="match status" value="1"/>
</dbReference>
<dbReference type="PANTHER" id="PTHR11886">
    <property type="entry name" value="DYNEIN LIGHT CHAIN"/>
    <property type="match status" value="1"/>
</dbReference>
<dbReference type="InParanoid" id="A0A6I9R4A5"/>
<keyword evidence="1" id="KW-0206">Cytoskeleton</keyword>
<keyword evidence="1" id="KW-0505">Motor protein</keyword>
<dbReference type="GO" id="GO:0005868">
    <property type="term" value="C:cytoplasmic dynein complex"/>
    <property type="evidence" value="ECO:0007669"/>
    <property type="project" value="TreeGrafter"/>
</dbReference>
<keyword evidence="1" id="KW-0243">Dynein</keyword>
<keyword evidence="2" id="KW-1185">Reference proteome</keyword>
<dbReference type="OrthoDB" id="10033309at2759"/>
<dbReference type="SUPFAM" id="SSF54648">
    <property type="entry name" value="DLC"/>
    <property type="match status" value="1"/>
</dbReference>
<evidence type="ECO:0000313" key="2">
    <source>
        <dbReference type="Proteomes" id="UP000504607"/>
    </source>
</evidence>
<dbReference type="InterPro" id="IPR001372">
    <property type="entry name" value="Dynein_light_chain_typ-1/2"/>
</dbReference>
<name>A0A6I9R4A5_ELAGV</name>
<protein>
    <recommendedName>
        <fullName evidence="1">Dynein light chain</fullName>
    </recommendedName>
</protein>
<reference evidence="3" key="1">
    <citation type="submission" date="2025-08" db="UniProtKB">
        <authorList>
            <consortium name="RefSeq"/>
        </authorList>
    </citation>
    <scope>IDENTIFICATION</scope>
</reference>
<dbReference type="GO" id="GO:0005874">
    <property type="term" value="C:microtubule"/>
    <property type="evidence" value="ECO:0007669"/>
    <property type="project" value="UniProtKB-KW"/>
</dbReference>
<dbReference type="RefSeq" id="XP_010920350.1">
    <property type="nucleotide sequence ID" value="XM_010922048.3"/>
</dbReference>
<sequence>MLEGKATIQDTDMPLKMQLQAMSSASEALDQFDVSDFRSIAAHIKKEFDMIYGSGWQCVVGSSFGCFFTHTQGTFIYFSLESLNFLIFKGVAA</sequence>
<dbReference type="GeneID" id="105044220"/>
<keyword evidence="3" id="KW-0969">Cilium</keyword>
<dbReference type="GO" id="GO:0045505">
    <property type="term" value="F:dynein intermediate chain binding"/>
    <property type="evidence" value="ECO:0007669"/>
    <property type="project" value="TreeGrafter"/>
</dbReference>
<gene>
    <name evidence="3" type="primary">LOC105044220</name>
</gene>
<dbReference type="Proteomes" id="UP000504607">
    <property type="component" value="Chromosome 1"/>
</dbReference>
<dbReference type="KEGG" id="egu:105044220"/>
<keyword evidence="3" id="KW-0282">Flagellum</keyword>
<dbReference type="FunFam" id="3.30.740.10:FF:000004">
    <property type="entry name" value="Dynein light chain"/>
    <property type="match status" value="1"/>
</dbReference>
<keyword evidence="3" id="KW-0966">Cell projection</keyword>
<dbReference type="Gene3D" id="3.30.740.10">
    <property type="entry name" value="Protein Inhibitor Of Neuronal Nitric Oxide Synthase"/>
    <property type="match status" value="1"/>
</dbReference>
<dbReference type="GO" id="GO:0007017">
    <property type="term" value="P:microtubule-based process"/>
    <property type="evidence" value="ECO:0007669"/>
    <property type="project" value="InterPro"/>
</dbReference>
<keyword evidence="1" id="KW-0963">Cytoplasm</keyword>
<keyword evidence="1" id="KW-0493">Microtubule</keyword>